<protein>
    <submittedName>
        <fullName evidence="1">Uncharacterized protein</fullName>
    </submittedName>
</protein>
<keyword evidence="2" id="KW-1185">Reference proteome</keyword>
<accession>C9LGV8</accession>
<comment type="caution">
    <text evidence="1">The sequence shown here is derived from an EMBL/GenBank/DDBJ whole genome shotgun (WGS) entry which is preliminary data.</text>
</comment>
<dbReference type="Proteomes" id="UP000003460">
    <property type="component" value="Unassembled WGS sequence"/>
</dbReference>
<dbReference type="EMBL" id="ACIJ02000018">
    <property type="protein sequence ID" value="EEX71916.1"/>
    <property type="molecule type" value="Genomic_DNA"/>
</dbReference>
<evidence type="ECO:0000313" key="2">
    <source>
        <dbReference type="Proteomes" id="UP000003460"/>
    </source>
</evidence>
<dbReference type="HOGENOM" id="CLU_2956873_0_0_10"/>
<evidence type="ECO:0000313" key="1">
    <source>
        <dbReference type="EMBL" id="EEX71916.1"/>
    </source>
</evidence>
<name>C9LGV8_9BACT</name>
<dbReference type="AlphaFoldDB" id="C9LGV8"/>
<sequence length="59" mass="6787">MSVKKVNEALIAKSSKSGRIIRRQKHDMKGRKQKVSVVNATEREYEKAGREVVVRLLHL</sequence>
<proteinExistence type="predicted"/>
<reference evidence="1" key="1">
    <citation type="submission" date="2009-09" db="EMBL/GenBank/DDBJ databases">
        <authorList>
            <person name="Weinstock G."/>
            <person name="Sodergren E."/>
            <person name="Clifton S."/>
            <person name="Fulton L."/>
            <person name="Fulton B."/>
            <person name="Courtney L."/>
            <person name="Fronick C."/>
            <person name="Harrison M."/>
            <person name="Strong C."/>
            <person name="Farmer C."/>
            <person name="Delahaunty K."/>
            <person name="Markovic C."/>
            <person name="Hall O."/>
            <person name="Minx P."/>
            <person name="Tomlinson C."/>
            <person name="Mitreva M."/>
            <person name="Nelson J."/>
            <person name="Hou S."/>
            <person name="Wollam A."/>
            <person name="Pepin K.H."/>
            <person name="Johnson M."/>
            <person name="Bhonagiri V."/>
            <person name="Nash W.E."/>
            <person name="Warren W."/>
            <person name="Chinwalla A."/>
            <person name="Mardis E.R."/>
            <person name="Wilson R.K."/>
        </authorList>
    </citation>
    <scope>NUCLEOTIDE SEQUENCE [LARGE SCALE GENOMIC DNA]</scope>
    <source>
        <strain evidence="1">ATCC 51259</strain>
    </source>
</reference>
<organism evidence="1 2">
    <name type="scientific">Alloprevotella tannerae ATCC 51259</name>
    <dbReference type="NCBI Taxonomy" id="626522"/>
    <lineage>
        <taxon>Bacteria</taxon>
        <taxon>Pseudomonadati</taxon>
        <taxon>Bacteroidota</taxon>
        <taxon>Bacteroidia</taxon>
        <taxon>Bacteroidales</taxon>
        <taxon>Prevotellaceae</taxon>
        <taxon>Alloprevotella</taxon>
    </lineage>
</organism>
<gene>
    <name evidence="1" type="ORF">GCWU000325_01454</name>
</gene>